<dbReference type="Pfam" id="PF07849">
    <property type="entry name" value="DUF1641"/>
    <property type="match status" value="1"/>
</dbReference>
<dbReference type="EMBL" id="CP001931">
    <property type="protein sequence ID" value="ADC90039.1"/>
    <property type="molecule type" value="Genomic_DNA"/>
</dbReference>
<reference evidence="2" key="1">
    <citation type="journal article" date="2010" name="Stand. Genomic Sci.">
        <title>Complete genome sequence of Thermocrinis albus type strain (HI 11/12T).</title>
        <authorList>
            <person name="Wirth R."/>
            <person name="Sikorski J."/>
            <person name="Brambilla E."/>
            <person name="Misra M."/>
            <person name="Lapidus A."/>
            <person name="Copeland A."/>
            <person name="Nolan M."/>
            <person name="Lucas S."/>
            <person name="Chen F."/>
            <person name="Tice H."/>
            <person name="Cheng J.F."/>
            <person name="Han C."/>
            <person name="Detter J.C."/>
            <person name="Tapia R."/>
            <person name="Bruce D."/>
            <person name="Goodwin L."/>
            <person name="Pitluck S."/>
            <person name="Pati A."/>
            <person name="Anderson I."/>
            <person name="Ivanova N."/>
            <person name="Mavromatis K."/>
            <person name="Mikhailova N."/>
            <person name="Chen A."/>
            <person name="Palaniappan K."/>
            <person name="Bilek Y."/>
            <person name="Hader T."/>
            <person name="Land M."/>
            <person name="Hauser L."/>
            <person name="Chang Y.J."/>
            <person name="Jeffries C.D."/>
            <person name="Tindall B.J."/>
            <person name="Rohde M."/>
            <person name="Goker M."/>
            <person name="Bristow J."/>
            <person name="Eisen J.A."/>
            <person name="Markowitz V."/>
            <person name="Hugenholtz P."/>
            <person name="Kyrpides N.C."/>
            <person name="Klenk H.P."/>
        </authorList>
    </citation>
    <scope>NUCLEOTIDE SEQUENCE [LARGE SCALE GENOMIC DNA]</scope>
    <source>
        <strain evidence="2">DSM 14484 / JCM 11386 / HI 11/12</strain>
    </source>
</reference>
<accession>D3SMQ9</accession>
<dbReference type="InterPro" id="IPR012440">
    <property type="entry name" value="DUF1641"/>
</dbReference>
<protein>
    <recommendedName>
        <fullName evidence="3">DUF1641 domain-containing protein</fullName>
    </recommendedName>
</protein>
<evidence type="ECO:0000313" key="1">
    <source>
        <dbReference type="EMBL" id="ADC90039.1"/>
    </source>
</evidence>
<dbReference type="KEGG" id="tal:Thal_1410"/>
<name>D3SMQ9_THEAH</name>
<evidence type="ECO:0008006" key="3">
    <source>
        <dbReference type="Google" id="ProtNLM"/>
    </source>
</evidence>
<dbReference type="HOGENOM" id="CLU_1805234_0_0_0"/>
<evidence type="ECO:0000313" key="2">
    <source>
        <dbReference type="Proteomes" id="UP000002043"/>
    </source>
</evidence>
<dbReference type="eggNOG" id="COG2427">
    <property type="taxonomic scope" value="Bacteria"/>
</dbReference>
<dbReference type="RefSeq" id="WP_012992445.1">
    <property type="nucleotide sequence ID" value="NC_013894.1"/>
</dbReference>
<dbReference type="OrthoDB" id="2381949at2"/>
<gene>
    <name evidence="1" type="ordered locus">Thal_1410</name>
</gene>
<dbReference type="STRING" id="638303.Thal_1410"/>
<dbReference type="AlphaFoldDB" id="D3SMQ9"/>
<sequence length="143" mass="16775">MSHHVPDILKETDQSEQLVQLMEKLEVVNFFLATLEDFMKRTPFILESLSEEVIRFRERFRESEDGVRRSIELLSKLYELMEREDVARLLTSVFEAYTEVKENNYRTSITGVVRAMTDEDIQRALAFLLLTLKKMGQALGGRR</sequence>
<dbReference type="Proteomes" id="UP000002043">
    <property type="component" value="Chromosome"/>
</dbReference>
<organism evidence="1 2">
    <name type="scientific">Thermocrinis albus (strain DSM 14484 / JCM 11386 / HI 11/12)</name>
    <dbReference type="NCBI Taxonomy" id="638303"/>
    <lineage>
        <taxon>Bacteria</taxon>
        <taxon>Pseudomonadati</taxon>
        <taxon>Aquificota</taxon>
        <taxon>Aquificia</taxon>
        <taxon>Aquificales</taxon>
        <taxon>Aquificaceae</taxon>
        <taxon>Thermocrinis</taxon>
    </lineage>
</organism>
<keyword evidence="2" id="KW-1185">Reference proteome</keyword>
<proteinExistence type="predicted"/>